<feature type="compositionally biased region" description="Low complexity" evidence="2">
    <location>
        <begin position="1703"/>
        <end position="1722"/>
    </location>
</feature>
<gene>
    <name evidence="5" type="ORF">C1SCF055_LOCUS14534</name>
</gene>
<evidence type="ECO:0000313" key="6">
    <source>
        <dbReference type="EMBL" id="CAL1140618.1"/>
    </source>
</evidence>
<comment type="caution">
    <text evidence="5">The sequence shown here is derived from an EMBL/GenBank/DDBJ whole genome shotgun (WGS) entry which is preliminary data.</text>
</comment>
<dbReference type="EMBL" id="CAMXCT010001147">
    <property type="protein sequence ID" value="CAI3987243.1"/>
    <property type="molecule type" value="Genomic_DNA"/>
</dbReference>
<dbReference type="CDD" id="cd22744">
    <property type="entry name" value="OTU"/>
    <property type="match status" value="1"/>
</dbReference>
<keyword evidence="8" id="KW-1185">Reference proteome</keyword>
<dbReference type="Gene3D" id="3.90.70.80">
    <property type="match status" value="1"/>
</dbReference>
<reference evidence="5" key="1">
    <citation type="submission" date="2022-10" db="EMBL/GenBank/DDBJ databases">
        <authorList>
            <person name="Chen Y."/>
            <person name="Dougan E. K."/>
            <person name="Chan C."/>
            <person name="Rhodes N."/>
            <person name="Thang M."/>
        </authorList>
    </citation>
    <scope>NUCLEOTIDE SEQUENCE</scope>
</reference>
<feature type="compositionally biased region" description="Low complexity" evidence="2">
    <location>
        <begin position="1764"/>
        <end position="1783"/>
    </location>
</feature>
<evidence type="ECO:0000313" key="5">
    <source>
        <dbReference type="EMBL" id="CAI3987243.1"/>
    </source>
</evidence>
<keyword evidence="1" id="KW-0862">Zinc</keyword>
<dbReference type="EMBL" id="CAMXCT020001147">
    <property type="protein sequence ID" value="CAL1140618.1"/>
    <property type="molecule type" value="Genomic_DNA"/>
</dbReference>
<evidence type="ECO:0000259" key="4">
    <source>
        <dbReference type="PROSITE" id="PS50802"/>
    </source>
</evidence>
<dbReference type="GO" id="GO:0008270">
    <property type="term" value="F:zinc ion binding"/>
    <property type="evidence" value="ECO:0007669"/>
    <property type="project" value="UniProtKB-KW"/>
</dbReference>
<dbReference type="SUPFAM" id="SSF57756">
    <property type="entry name" value="Retrovirus zinc finger-like domains"/>
    <property type="match status" value="1"/>
</dbReference>
<feature type="domain" description="OTU" evidence="4">
    <location>
        <begin position="107"/>
        <end position="258"/>
    </location>
</feature>
<feature type="region of interest" description="Disordered" evidence="2">
    <location>
        <begin position="287"/>
        <end position="363"/>
    </location>
</feature>
<dbReference type="PROSITE" id="PS50802">
    <property type="entry name" value="OTU"/>
    <property type="match status" value="1"/>
</dbReference>
<feature type="region of interest" description="Disordered" evidence="2">
    <location>
        <begin position="1703"/>
        <end position="1735"/>
    </location>
</feature>
<accession>A0A9P1FSZ0</accession>
<dbReference type="InterPro" id="IPR036875">
    <property type="entry name" value="Znf_CCHC_sf"/>
</dbReference>
<keyword evidence="1" id="KW-0863">Zinc-finger</keyword>
<dbReference type="Proteomes" id="UP001152797">
    <property type="component" value="Unassembled WGS sequence"/>
</dbReference>
<keyword evidence="1" id="KW-0479">Metal-binding</keyword>
<evidence type="ECO:0000256" key="2">
    <source>
        <dbReference type="SAM" id="MobiDB-lite"/>
    </source>
</evidence>
<feature type="region of interest" description="Disordered" evidence="2">
    <location>
        <begin position="1762"/>
        <end position="1783"/>
    </location>
</feature>
<proteinExistence type="predicted"/>
<evidence type="ECO:0000256" key="1">
    <source>
        <dbReference type="PROSITE-ProRule" id="PRU00047"/>
    </source>
</evidence>
<name>A0A9P1FSZ0_9DINO</name>
<organism evidence="5">
    <name type="scientific">Cladocopium goreaui</name>
    <dbReference type="NCBI Taxonomy" id="2562237"/>
    <lineage>
        <taxon>Eukaryota</taxon>
        <taxon>Sar</taxon>
        <taxon>Alveolata</taxon>
        <taxon>Dinophyceae</taxon>
        <taxon>Suessiales</taxon>
        <taxon>Symbiodiniaceae</taxon>
        <taxon>Cladocopium</taxon>
    </lineage>
</organism>
<dbReference type="InterPro" id="IPR003323">
    <property type="entry name" value="OTU_dom"/>
</dbReference>
<reference evidence="6" key="2">
    <citation type="submission" date="2024-04" db="EMBL/GenBank/DDBJ databases">
        <authorList>
            <person name="Chen Y."/>
            <person name="Shah S."/>
            <person name="Dougan E. K."/>
            <person name="Thang M."/>
            <person name="Chan C."/>
        </authorList>
    </citation>
    <scope>NUCLEOTIDE SEQUENCE [LARGE SCALE GENOMIC DNA]</scope>
</reference>
<dbReference type="OrthoDB" id="443132at2759"/>
<evidence type="ECO:0000259" key="3">
    <source>
        <dbReference type="PROSITE" id="PS50158"/>
    </source>
</evidence>
<protein>
    <submittedName>
        <fullName evidence="7">Purple acid phosphatase 22</fullName>
    </submittedName>
</protein>
<dbReference type="InterPro" id="IPR001878">
    <property type="entry name" value="Znf_CCHC"/>
</dbReference>
<evidence type="ECO:0000313" key="7">
    <source>
        <dbReference type="EMBL" id="CAL4774555.1"/>
    </source>
</evidence>
<dbReference type="GO" id="GO:0003676">
    <property type="term" value="F:nucleic acid binding"/>
    <property type="evidence" value="ECO:0007669"/>
    <property type="project" value="InterPro"/>
</dbReference>
<dbReference type="PROSITE" id="PS50158">
    <property type="entry name" value="ZF_CCHC"/>
    <property type="match status" value="1"/>
</dbReference>
<dbReference type="InterPro" id="IPR038765">
    <property type="entry name" value="Papain-like_cys_pep_sf"/>
</dbReference>
<sequence>MSVTKLREALSRGEVPSGCVTWCTEVQIAELRNLAQVHQITKAYALVCLINKGQSEPPIGNASRHLLPATDAVACPDVATTRTEVTNAADTAVVARKKHKPETPLPYEVVDCGGAGNCGWNCIATAMMLNKNVPLAEAREQVAAATKTLRADVSTHLHRHAKEYEPLWAVNDQETEDTAGGPIPENFPEWAETVKRDGQWLCGMTLEAITRRCGIRIVVVEERADGSAVPYVFGPNKKREFPVVLYLKDQHFQLVRKRDGHVFPVEWEKSSNTNDASRLHLKGAGKWWADSTPSEKGSEKKKVNRSSTPAEHEDSGSARSVTALPPRPSEVGGQVSDALFGPGNIPKAGPCPKSSNASQFPAQAERIRQWRKLQQLKKVVAKQQRKLRYKGAMTNGKENAAHANRCRWEQKRQKLVLSQEPKGTAQTKRGYRGQRIGEDRVSGRRYEVQFLASGRGYRGQRIGEASHPGPQAPSCAPDERLGLGTDEFGPASGQRMQVKSDENDFEECASQPASGQRSIPLKIWSTNVSSWNKHGEALLDFADREEVLVVRAQEANLASDEIGTAMWNARRQGWQTLFVPPFGNNRGGLAVAVKEPLAVSQVNSLSTNDGQNLQVEVHGLQRPFRHRKIHGVGPSPDAASAIWQSVASPLSVWQQALVSSAEDLWAVWTQDFEAFLAQTGQIRPTGRRCLIGAVPSLVSAGHHLAPGQCHKERELRRCIRRAREALFLSRKGATIPTGLVTNLRKSVPSRNRGLVDGKRWGSLEADLCGQLDEFHFAKTKLKKDAWKADMQDLSKASAWVKQSQPPPFLLQKEDGTVVAGQAAGLQALFPFWAKVFGREDELPEMRPEATWQPLCASELRRAAATMVNKAEGPDGVSAQALLSLPPAAWDRFAQLLCRFEHLGVWPDAVHHWRVQFLPKSSSAAIDKFRPISVGSMVYRIWAKCRVKGCGHLIEAHLGSLQANSKCDCEVMHLALQAEFPVEQFGLGLALDYQKAFDSINCSLGLELLARGDPWSPLTMSLVLSCPTKRCEVRHPLVGCAVYLDDRTLVGADWTSLQAAYNEWETLSTVTRLRTNPAKTQLWPRNANMARFLETADVSFPVTCQAEVLGYVLGNDPHTHPKWTARAAQEKAMATRIAMLPCHQDFKQRVATALLVGSASWGKNLCQNGLDEAQEAHLRNFCFAVFGNSGTWEERQRGCPNDRASPILKQLLILGHCSDLRFLLTTRFLNALSRWLAFRRFPQHRLAVVRPHWAGLVQAATEHLAGWDFQPTMWGVWSDNQGNRFDLSMPKVERTKAMHFIRHGWRKSMLRRWLATRRIDAEEARSVRLGDAISYELIDKLRKVFKRAVINRMARERSASAGRLTGGASSRHTEVSETMDIALSNRSILGSGSQWRERRVFSDPWRTLGMAAASDGDGGTNTGVGSQLATLVPSFDPSTDSMLEYQQKVELVLMAWPKNRITELTTRLILNCKGSAFSKLQLHQVELMENDEKAVKRLIELLGGHWGRIALEKQYEEAEIALYHLAQMQDESNDSYLARADVAWSKLQSRKLSLDDLQAYILLRGSGLNAEDKKRVILESDNSLEGKLTVKRVSEAVRLLGATFFHDMTGARKTAKTKVYGTTTLMAEDEDHEGAFAHMDDQGEDEYVDCLVNEGDEDATLVADFEAAAVELLQDDPELSSAFSAYTEARRRLSEKFKNRGFWSTSSRSASQTSKGKSGSSKGFGKGKNNWSQKPRRSLQDRILNSYCRNCNRKGHWKAECPFRQSGQGSSTATGGSTGSSSLPATTVSIDQSYQDVLPLEFLHLPEVSHGTLDDALPILPGVSGMKAENLPECALQPR</sequence>
<evidence type="ECO:0000313" key="8">
    <source>
        <dbReference type="Proteomes" id="UP001152797"/>
    </source>
</evidence>
<dbReference type="EMBL" id="CAMXCT030001147">
    <property type="protein sequence ID" value="CAL4774555.1"/>
    <property type="molecule type" value="Genomic_DNA"/>
</dbReference>
<dbReference type="SUPFAM" id="SSF54001">
    <property type="entry name" value="Cysteine proteinases"/>
    <property type="match status" value="1"/>
</dbReference>
<feature type="domain" description="CCHC-type" evidence="3">
    <location>
        <begin position="1747"/>
        <end position="1761"/>
    </location>
</feature>